<name>A0A9D4CHF7_DREPO</name>
<comment type="caution">
    <text evidence="1">The sequence shown here is derived from an EMBL/GenBank/DDBJ whole genome shotgun (WGS) entry which is preliminary data.</text>
</comment>
<dbReference type="EMBL" id="JAIWYP010000012">
    <property type="protein sequence ID" value="KAH3724741.1"/>
    <property type="molecule type" value="Genomic_DNA"/>
</dbReference>
<dbReference type="Proteomes" id="UP000828390">
    <property type="component" value="Unassembled WGS sequence"/>
</dbReference>
<proteinExistence type="predicted"/>
<dbReference type="AlphaFoldDB" id="A0A9D4CHF7"/>
<gene>
    <name evidence="1" type="ORF">DPMN_050565</name>
</gene>
<reference evidence="1" key="2">
    <citation type="submission" date="2020-11" db="EMBL/GenBank/DDBJ databases">
        <authorList>
            <person name="McCartney M.A."/>
            <person name="Auch B."/>
            <person name="Kono T."/>
            <person name="Mallez S."/>
            <person name="Becker A."/>
            <person name="Gohl D.M."/>
            <person name="Silverstein K.A.T."/>
            <person name="Koren S."/>
            <person name="Bechman K.B."/>
            <person name="Herman A."/>
            <person name="Abrahante J.E."/>
            <person name="Garbe J."/>
        </authorList>
    </citation>
    <scope>NUCLEOTIDE SEQUENCE</scope>
    <source>
        <strain evidence="1">Duluth1</strain>
        <tissue evidence="1">Whole animal</tissue>
    </source>
</reference>
<keyword evidence="2" id="KW-1185">Reference proteome</keyword>
<accession>A0A9D4CHF7</accession>
<reference evidence="1" key="1">
    <citation type="journal article" date="2019" name="bioRxiv">
        <title>The Genome of the Zebra Mussel, Dreissena polymorpha: A Resource for Invasive Species Research.</title>
        <authorList>
            <person name="McCartney M.A."/>
            <person name="Auch B."/>
            <person name="Kono T."/>
            <person name="Mallez S."/>
            <person name="Zhang Y."/>
            <person name="Obille A."/>
            <person name="Becker A."/>
            <person name="Abrahante J.E."/>
            <person name="Garbe J."/>
            <person name="Badalamenti J.P."/>
            <person name="Herman A."/>
            <person name="Mangelson H."/>
            <person name="Liachko I."/>
            <person name="Sullivan S."/>
            <person name="Sone E.D."/>
            <person name="Koren S."/>
            <person name="Silverstein K.A.T."/>
            <person name="Beckman K.B."/>
            <person name="Gohl D.M."/>
        </authorList>
    </citation>
    <scope>NUCLEOTIDE SEQUENCE</scope>
    <source>
        <strain evidence="1">Duluth1</strain>
        <tissue evidence="1">Whole animal</tissue>
    </source>
</reference>
<organism evidence="1 2">
    <name type="scientific">Dreissena polymorpha</name>
    <name type="common">Zebra mussel</name>
    <name type="synonym">Mytilus polymorpha</name>
    <dbReference type="NCBI Taxonomy" id="45954"/>
    <lineage>
        <taxon>Eukaryota</taxon>
        <taxon>Metazoa</taxon>
        <taxon>Spiralia</taxon>
        <taxon>Lophotrochozoa</taxon>
        <taxon>Mollusca</taxon>
        <taxon>Bivalvia</taxon>
        <taxon>Autobranchia</taxon>
        <taxon>Heteroconchia</taxon>
        <taxon>Euheterodonta</taxon>
        <taxon>Imparidentia</taxon>
        <taxon>Neoheterodontei</taxon>
        <taxon>Myida</taxon>
        <taxon>Dreissenoidea</taxon>
        <taxon>Dreissenidae</taxon>
        <taxon>Dreissena</taxon>
    </lineage>
</organism>
<evidence type="ECO:0000313" key="2">
    <source>
        <dbReference type="Proteomes" id="UP000828390"/>
    </source>
</evidence>
<sequence>MCCAAAKTTAVRSQQTRIRSRKMAGKTAFLMSRMMNTSAIKLQTIPGIQTTQSEKYTDQDDELRFDC</sequence>
<evidence type="ECO:0000313" key="1">
    <source>
        <dbReference type="EMBL" id="KAH3724741.1"/>
    </source>
</evidence>
<protein>
    <submittedName>
        <fullName evidence="1">Uncharacterized protein</fullName>
    </submittedName>
</protein>